<name>A0A2T8FAT6_9ACTN</name>
<dbReference type="GO" id="GO:0008237">
    <property type="term" value="F:metallopeptidase activity"/>
    <property type="evidence" value="ECO:0007669"/>
    <property type="project" value="InterPro"/>
</dbReference>
<accession>A0A2T8FAT6</accession>
<comment type="caution">
    <text evidence="2">The sequence shown here is derived from an EMBL/GenBank/DDBJ whole genome shotgun (WGS) entry which is preliminary data.</text>
</comment>
<dbReference type="Proteomes" id="UP000246018">
    <property type="component" value="Unassembled WGS sequence"/>
</dbReference>
<sequence>MPRAFATAALALATTAPLLVGVGSPAGADSSDRPSRTKTSAAWSATSVVAGTPVTVSGRVKDRVKGTRKVVLQQKIASGWIKVDGTRTTSSGDYVMAVPTGWFYSSKLRVLAKRTRKAGGDISKATRVTVVPAWAPQGDPKAWRHITRYQVRLNPCRTVTYRVNAAQGLPDPATALTAAHAAVDDIAQATGLTFKYLGTTDAMFQGSGKSIPKDTDLLISWQRDDQTKLDIGPSYGARGGAGKVIWGRNAQGKRIGLALNTGIAADSQEQGMTYTSMTQLLMHELQHAVGLHHVNDPYQYMNPSQSIYTLPLGQWGAGDLTGLRKVGLQAGCVRRW</sequence>
<dbReference type="EMBL" id="QDGZ01000004">
    <property type="protein sequence ID" value="PVG82836.1"/>
    <property type="molecule type" value="Genomic_DNA"/>
</dbReference>
<dbReference type="InterPro" id="IPR024079">
    <property type="entry name" value="MetalloPept_cat_dom_sf"/>
</dbReference>
<evidence type="ECO:0000313" key="3">
    <source>
        <dbReference type="Proteomes" id="UP000246018"/>
    </source>
</evidence>
<dbReference type="SUPFAM" id="SSF55486">
    <property type="entry name" value="Metalloproteases ('zincins'), catalytic domain"/>
    <property type="match status" value="1"/>
</dbReference>
<proteinExistence type="predicted"/>
<protein>
    <recommendedName>
        <fullName evidence="4">Peptidase M10 metallopeptidase domain-containing protein</fullName>
    </recommendedName>
</protein>
<gene>
    <name evidence="2" type="ORF">DDE18_10790</name>
</gene>
<feature type="chain" id="PRO_5015438086" description="Peptidase M10 metallopeptidase domain-containing protein" evidence="1">
    <location>
        <begin position="29"/>
        <end position="336"/>
    </location>
</feature>
<organism evidence="2 3">
    <name type="scientific">Nocardioides gansuensis</name>
    <dbReference type="NCBI Taxonomy" id="2138300"/>
    <lineage>
        <taxon>Bacteria</taxon>
        <taxon>Bacillati</taxon>
        <taxon>Actinomycetota</taxon>
        <taxon>Actinomycetes</taxon>
        <taxon>Propionibacteriales</taxon>
        <taxon>Nocardioidaceae</taxon>
        <taxon>Nocardioides</taxon>
    </lineage>
</organism>
<dbReference type="AlphaFoldDB" id="A0A2T8FAT6"/>
<keyword evidence="1" id="KW-0732">Signal</keyword>
<evidence type="ECO:0000256" key="1">
    <source>
        <dbReference type="SAM" id="SignalP"/>
    </source>
</evidence>
<dbReference type="RefSeq" id="WP_116572267.1">
    <property type="nucleotide sequence ID" value="NZ_QDGZ01000004.1"/>
</dbReference>
<evidence type="ECO:0000313" key="2">
    <source>
        <dbReference type="EMBL" id="PVG82836.1"/>
    </source>
</evidence>
<evidence type="ECO:0008006" key="4">
    <source>
        <dbReference type="Google" id="ProtNLM"/>
    </source>
</evidence>
<dbReference type="Gene3D" id="3.40.390.10">
    <property type="entry name" value="Collagenase (Catalytic Domain)"/>
    <property type="match status" value="1"/>
</dbReference>
<feature type="signal peptide" evidence="1">
    <location>
        <begin position="1"/>
        <end position="28"/>
    </location>
</feature>
<keyword evidence="3" id="KW-1185">Reference proteome</keyword>
<dbReference type="OrthoDB" id="4297752at2"/>
<reference evidence="2 3" key="1">
    <citation type="submission" date="2018-04" db="EMBL/GenBank/DDBJ databases">
        <title>Genome of Nocardioides gansuensis WSJ-1.</title>
        <authorList>
            <person name="Wu S."/>
            <person name="Wang G."/>
        </authorList>
    </citation>
    <scope>NUCLEOTIDE SEQUENCE [LARGE SCALE GENOMIC DNA]</scope>
    <source>
        <strain evidence="2 3">WSJ-1</strain>
    </source>
</reference>